<accession>A0AAJ3YY47</accession>
<dbReference type="GeneID" id="82853047"/>
<dbReference type="RefSeq" id="WP_128748123.1">
    <property type="nucleotide sequence ID" value="NZ_CP035232.1"/>
</dbReference>
<dbReference type="AlphaFoldDB" id="A0AAJ3YY47"/>
<evidence type="ECO:0000313" key="1">
    <source>
        <dbReference type="EMBL" id="QAT65251.1"/>
    </source>
</evidence>
<dbReference type="EMBL" id="CP035232">
    <property type="protein sequence ID" value="QAT65251.1"/>
    <property type="molecule type" value="Genomic_DNA"/>
</dbReference>
<organism evidence="1 2">
    <name type="scientific">Bacillus glycinifermentans</name>
    <dbReference type="NCBI Taxonomy" id="1664069"/>
    <lineage>
        <taxon>Bacteria</taxon>
        <taxon>Bacillati</taxon>
        <taxon>Bacillota</taxon>
        <taxon>Bacilli</taxon>
        <taxon>Bacillales</taxon>
        <taxon>Bacillaceae</taxon>
        <taxon>Bacillus</taxon>
    </lineage>
</organism>
<sequence>MAKSREDVLNLLKRKGFALKTYEDQGLTFYTVTYSDPGIVKGFIDKFYEPLEEEEDFDCTGIEFVVEIRDNFETPQWCFTNGLEKYHIFDNVDEFVKFVEELPEKQPE</sequence>
<evidence type="ECO:0000313" key="2">
    <source>
        <dbReference type="Proteomes" id="UP000288675"/>
    </source>
</evidence>
<proteinExistence type="predicted"/>
<name>A0AAJ3YY47_9BACI</name>
<dbReference type="Proteomes" id="UP000288675">
    <property type="component" value="Chromosome"/>
</dbReference>
<protein>
    <submittedName>
        <fullName evidence="1">Uncharacterized protein</fullName>
    </submittedName>
</protein>
<gene>
    <name evidence="1" type="ORF">EQZ20_10165</name>
</gene>
<reference evidence="1 2" key="1">
    <citation type="submission" date="2019-01" db="EMBL/GenBank/DDBJ databases">
        <title>Genome sequence of Bacillus glycinifermentans SRCM103574.</title>
        <authorList>
            <person name="Kong H.-J."/>
            <person name="Jeong S.-Y."/>
            <person name="Jeong D.-Y."/>
        </authorList>
    </citation>
    <scope>NUCLEOTIDE SEQUENCE [LARGE SCALE GENOMIC DNA]</scope>
    <source>
        <strain evidence="1 2">SRCM103574</strain>
    </source>
</reference>